<protein>
    <submittedName>
        <fullName evidence="2">Uncharacterized protein</fullName>
    </submittedName>
</protein>
<reference evidence="2" key="4">
    <citation type="submission" date="2019-03" db="UniProtKB">
        <authorList>
            <consortium name="EnsemblPlants"/>
        </authorList>
    </citation>
    <scope>IDENTIFICATION</scope>
</reference>
<sequence length="41" mass="4592">HKPNPNAATRPLTRSNPSPHPRPLFSPPLSVRWPTDWLVPG</sequence>
<reference evidence="2" key="3">
    <citation type="journal article" date="2017" name="Nature">
        <title>Genome sequence of the progenitor of the wheat D genome Aegilops tauschii.</title>
        <authorList>
            <person name="Luo M.C."/>
            <person name="Gu Y.Q."/>
            <person name="Puiu D."/>
            <person name="Wang H."/>
            <person name="Twardziok S.O."/>
            <person name="Deal K.R."/>
            <person name="Huo N."/>
            <person name="Zhu T."/>
            <person name="Wang L."/>
            <person name="Wang Y."/>
            <person name="McGuire P.E."/>
            <person name="Liu S."/>
            <person name="Long H."/>
            <person name="Ramasamy R.K."/>
            <person name="Rodriguez J.C."/>
            <person name="Van S.L."/>
            <person name="Yuan L."/>
            <person name="Wang Z."/>
            <person name="Xia Z."/>
            <person name="Xiao L."/>
            <person name="Anderson O.D."/>
            <person name="Ouyang S."/>
            <person name="Liang Y."/>
            <person name="Zimin A.V."/>
            <person name="Pertea G."/>
            <person name="Qi P."/>
            <person name="Bennetzen J.L."/>
            <person name="Dai X."/>
            <person name="Dawson M.W."/>
            <person name="Muller H.G."/>
            <person name="Kugler K."/>
            <person name="Rivarola-Duarte L."/>
            <person name="Spannagl M."/>
            <person name="Mayer K.F.X."/>
            <person name="Lu F.H."/>
            <person name="Bevan M.W."/>
            <person name="Leroy P."/>
            <person name="Li P."/>
            <person name="You F.M."/>
            <person name="Sun Q."/>
            <person name="Liu Z."/>
            <person name="Lyons E."/>
            <person name="Wicker T."/>
            <person name="Salzberg S.L."/>
            <person name="Devos K.M."/>
            <person name="Dvorak J."/>
        </authorList>
    </citation>
    <scope>NUCLEOTIDE SEQUENCE [LARGE SCALE GENOMIC DNA]</scope>
    <source>
        <strain evidence="2">cv. AL8/78</strain>
    </source>
</reference>
<proteinExistence type="predicted"/>
<name>A0A452YWB4_AEGTS</name>
<reference evidence="3" key="2">
    <citation type="journal article" date="2017" name="Nat. Plants">
        <title>The Aegilops tauschii genome reveals multiple impacts of transposons.</title>
        <authorList>
            <person name="Zhao G."/>
            <person name="Zou C."/>
            <person name="Li K."/>
            <person name="Wang K."/>
            <person name="Li T."/>
            <person name="Gao L."/>
            <person name="Zhang X."/>
            <person name="Wang H."/>
            <person name="Yang Z."/>
            <person name="Liu X."/>
            <person name="Jiang W."/>
            <person name="Mao L."/>
            <person name="Kong X."/>
            <person name="Jiao Y."/>
            <person name="Jia J."/>
        </authorList>
    </citation>
    <scope>NUCLEOTIDE SEQUENCE [LARGE SCALE GENOMIC DNA]</scope>
    <source>
        <strain evidence="3">cv. AL8/78</strain>
    </source>
</reference>
<reference evidence="2" key="5">
    <citation type="journal article" date="2021" name="G3 (Bethesda)">
        <title>Aegilops tauschii genome assembly Aet v5.0 features greater sequence contiguity and improved annotation.</title>
        <authorList>
            <person name="Wang L."/>
            <person name="Zhu T."/>
            <person name="Rodriguez J.C."/>
            <person name="Deal K.R."/>
            <person name="Dubcovsky J."/>
            <person name="McGuire P.E."/>
            <person name="Lux T."/>
            <person name="Spannagl M."/>
            <person name="Mayer K.F.X."/>
            <person name="Baldrich P."/>
            <person name="Meyers B.C."/>
            <person name="Huo N."/>
            <person name="Gu Y.Q."/>
            <person name="Zhou H."/>
            <person name="Devos K.M."/>
            <person name="Bennetzen J.L."/>
            <person name="Unver T."/>
            <person name="Budak H."/>
            <person name="Gulick P.J."/>
            <person name="Galiba G."/>
            <person name="Kalapos B."/>
            <person name="Nelson D.R."/>
            <person name="Li P."/>
            <person name="You F.M."/>
            <person name="Luo M.C."/>
            <person name="Dvorak J."/>
        </authorList>
    </citation>
    <scope>NUCLEOTIDE SEQUENCE [LARGE SCALE GENOMIC DNA]</scope>
    <source>
        <strain evidence="2">cv. AL8/78</strain>
    </source>
</reference>
<organism evidence="2 3">
    <name type="scientific">Aegilops tauschii subsp. strangulata</name>
    <name type="common">Goatgrass</name>
    <dbReference type="NCBI Taxonomy" id="200361"/>
    <lineage>
        <taxon>Eukaryota</taxon>
        <taxon>Viridiplantae</taxon>
        <taxon>Streptophyta</taxon>
        <taxon>Embryophyta</taxon>
        <taxon>Tracheophyta</taxon>
        <taxon>Spermatophyta</taxon>
        <taxon>Magnoliopsida</taxon>
        <taxon>Liliopsida</taxon>
        <taxon>Poales</taxon>
        <taxon>Poaceae</taxon>
        <taxon>BOP clade</taxon>
        <taxon>Pooideae</taxon>
        <taxon>Triticodae</taxon>
        <taxon>Triticeae</taxon>
        <taxon>Triticinae</taxon>
        <taxon>Aegilops</taxon>
    </lineage>
</organism>
<dbReference type="EnsemblPlants" id="AET1Gv20552800.1">
    <property type="protein sequence ID" value="AET1Gv20552800.1"/>
    <property type="gene ID" value="AET1Gv20552800"/>
</dbReference>
<evidence type="ECO:0000313" key="2">
    <source>
        <dbReference type="EnsemblPlants" id="AET1Gv20552800.1"/>
    </source>
</evidence>
<keyword evidence="3" id="KW-1185">Reference proteome</keyword>
<accession>A0A452YWB4</accession>
<dbReference type="Gramene" id="AET1Gv20552800.1">
    <property type="protein sequence ID" value="AET1Gv20552800.1"/>
    <property type="gene ID" value="AET1Gv20552800"/>
</dbReference>
<evidence type="ECO:0000256" key="1">
    <source>
        <dbReference type="SAM" id="MobiDB-lite"/>
    </source>
</evidence>
<dbReference type="Proteomes" id="UP000015105">
    <property type="component" value="Chromosome 1D"/>
</dbReference>
<evidence type="ECO:0000313" key="3">
    <source>
        <dbReference type="Proteomes" id="UP000015105"/>
    </source>
</evidence>
<feature type="region of interest" description="Disordered" evidence="1">
    <location>
        <begin position="1"/>
        <end position="31"/>
    </location>
</feature>
<reference evidence="3" key="1">
    <citation type="journal article" date="2014" name="Science">
        <title>Ancient hybridizations among the ancestral genomes of bread wheat.</title>
        <authorList>
            <consortium name="International Wheat Genome Sequencing Consortium,"/>
            <person name="Marcussen T."/>
            <person name="Sandve S.R."/>
            <person name="Heier L."/>
            <person name="Spannagl M."/>
            <person name="Pfeifer M."/>
            <person name="Jakobsen K.S."/>
            <person name="Wulff B.B."/>
            <person name="Steuernagel B."/>
            <person name="Mayer K.F."/>
            <person name="Olsen O.A."/>
        </authorList>
    </citation>
    <scope>NUCLEOTIDE SEQUENCE [LARGE SCALE GENOMIC DNA]</scope>
    <source>
        <strain evidence="3">cv. AL8/78</strain>
    </source>
</reference>
<dbReference type="AlphaFoldDB" id="A0A452YWB4"/>